<evidence type="ECO:0000259" key="8">
    <source>
        <dbReference type="Pfam" id="PF04545"/>
    </source>
</evidence>
<proteinExistence type="inferred from homology"/>
<gene>
    <name evidence="9" type="ORF">GCM10009744_44170</name>
</gene>
<evidence type="ECO:0000256" key="6">
    <source>
        <dbReference type="RuleBase" id="RU000716"/>
    </source>
</evidence>
<evidence type="ECO:0000256" key="4">
    <source>
        <dbReference type="ARBA" id="ARBA00023125"/>
    </source>
</evidence>
<keyword evidence="5 6" id="KW-0804">Transcription</keyword>
<dbReference type="RefSeq" id="WP_344113765.1">
    <property type="nucleotide sequence ID" value="NZ_BAAANE010000007.1"/>
</dbReference>
<dbReference type="InterPro" id="IPR036388">
    <property type="entry name" value="WH-like_DNA-bd_sf"/>
</dbReference>
<dbReference type="InterPro" id="IPR014284">
    <property type="entry name" value="RNA_pol_sigma-70_dom"/>
</dbReference>
<evidence type="ECO:0000256" key="1">
    <source>
        <dbReference type="ARBA" id="ARBA00010641"/>
    </source>
</evidence>
<dbReference type="Proteomes" id="UP001501319">
    <property type="component" value="Unassembled WGS sequence"/>
</dbReference>
<dbReference type="Pfam" id="PF04542">
    <property type="entry name" value="Sigma70_r2"/>
    <property type="match status" value="1"/>
</dbReference>
<dbReference type="InterPro" id="IPR000838">
    <property type="entry name" value="RNA_pol_sigma70_ECF_CS"/>
</dbReference>
<evidence type="ECO:0000313" key="9">
    <source>
        <dbReference type="EMBL" id="GAA1648007.1"/>
    </source>
</evidence>
<protein>
    <recommendedName>
        <fullName evidence="6">RNA polymerase sigma factor</fullName>
    </recommendedName>
</protein>
<dbReference type="PROSITE" id="PS01063">
    <property type="entry name" value="SIGMA70_ECF"/>
    <property type="match status" value="1"/>
</dbReference>
<dbReference type="Gene3D" id="1.10.10.10">
    <property type="entry name" value="Winged helix-like DNA-binding domain superfamily/Winged helix DNA-binding domain"/>
    <property type="match status" value="1"/>
</dbReference>
<comment type="similarity">
    <text evidence="1 6">Belongs to the sigma-70 factor family. ECF subfamily.</text>
</comment>
<dbReference type="PANTHER" id="PTHR43133:SF52">
    <property type="entry name" value="ECF RNA POLYMERASE SIGMA FACTOR SIGL"/>
    <property type="match status" value="1"/>
</dbReference>
<name>A0ABP4RI76_9ACTN</name>
<dbReference type="InterPro" id="IPR039425">
    <property type="entry name" value="RNA_pol_sigma-70-like"/>
</dbReference>
<keyword evidence="2 6" id="KW-0805">Transcription regulation</keyword>
<accession>A0ABP4RI76</accession>
<sequence length="171" mass="19394">MDRGSAGEGDIGALYDRFERPLFGYVLRSVGGDYQYAEDIVQETMLRAWQNSDSLDPERAGPWLFTVARNLVISGHRRRKARAAEVPIVEEELQAVGDDIDRTLQAWQVAEVLRGLSREHREVIVELFYRRRTVSETATLLRIPVGTVKSRSFYAMHALRAALEERGVTSS</sequence>
<dbReference type="EMBL" id="BAAANE010000007">
    <property type="protein sequence ID" value="GAA1648007.1"/>
    <property type="molecule type" value="Genomic_DNA"/>
</dbReference>
<evidence type="ECO:0000259" key="7">
    <source>
        <dbReference type="Pfam" id="PF04542"/>
    </source>
</evidence>
<comment type="caution">
    <text evidence="9">The sequence shown here is derived from an EMBL/GenBank/DDBJ whole genome shotgun (WGS) entry which is preliminary data.</text>
</comment>
<organism evidence="9 10">
    <name type="scientific">Kribbella alba</name>
    <dbReference type="NCBI Taxonomy" id="190197"/>
    <lineage>
        <taxon>Bacteria</taxon>
        <taxon>Bacillati</taxon>
        <taxon>Actinomycetota</taxon>
        <taxon>Actinomycetes</taxon>
        <taxon>Propionibacteriales</taxon>
        <taxon>Kribbellaceae</taxon>
        <taxon>Kribbella</taxon>
    </lineage>
</organism>
<evidence type="ECO:0000256" key="3">
    <source>
        <dbReference type="ARBA" id="ARBA00023082"/>
    </source>
</evidence>
<dbReference type="InterPro" id="IPR007627">
    <property type="entry name" value="RNA_pol_sigma70_r2"/>
</dbReference>
<keyword evidence="10" id="KW-1185">Reference proteome</keyword>
<keyword evidence="4 6" id="KW-0238">DNA-binding</keyword>
<dbReference type="InterPro" id="IPR013324">
    <property type="entry name" value="RNA_pol_sigma_r3/r4-like"/>
</dbReference>
<evidence type="ECO:0000256" key="5">
    <source>
        <dbReference type="ARBA" id="ARBA00023163"/>
    </source>
</evidence>
<feature type="domain" description="RNA polymerase sigma-70 region 2" evidence="7">
    <location>
        <begin position="14"/>
        <end position="80"/>
    </location>
</feature>
<dbReference type="PANTHER" id="PTHR43133">
    <property type="entry name" value="RNA POLYMERASE ECF-TYPE SIGMA FACTO"/>
    <property type="match status" value="1"/>
</dbReference>
<evidence type="ECO:0000313" key="10">
    <source>
        <dbReference type="Proteomes" id="UP001501319"/>
    </source>
</evidence>
<keyword evidence="3 6" id="KW-0731">Sigma factor</keyword>
<dbReference type="NCBIfam" id="TIGR02937">
    <property type="entry name" value="sigma70-ECF"/>
    <property type="match status" value="1"/>
</dbReference>
<evidence type="ECO:0000256" key="2">
    <source>
        <dbReference type="ARBA" id="ARBA00023015"/>
    </source>
</evidence>
<feature type="domain" description="RNA polymerase sigma-70 region 4" evidence="8">
    <location>
        <begin position="113"/>
        <end position="161"/>
    </location>
</feature>
<dbReference type="SUPFAM" id="SSF88659">
    <property type="entry name" value="Sigma3 and sigma4 domains of RNA polymerase sigma factors"/>
    <property type="match status" value="1"/>
</dbReference>
<dbReference type="InterPro" id="IPR013325">
    <property type="entry name" value="RNA_pol_sigma_r2"/>
</dbReference>
<dbReference type="InterPro" id="IPR007630">
    <property type="entry name" value="RNA_pol_sigma70_r4"/>
</dbReference>
<dbReference type="Gene3D" id="1.10.1740.10">
    <property type="match status" value="1"/>
</dbReference>
<reference evidence="10" key="1">
    <citation type="journal article" date="2019" name="Int. J. Syst. Evol. Microbiol.">
        <title>The Global Catalogue of Microorganisms (GCM) 10K type strain sequencing project: providing services to taxonomists for standard genome sequencing and annotation.</title>
        <authorList>
            <consortium name="The Broad Institute Genomics Platform"/>
            <consortium name="The Broad Institute Genome Sequencing Center for Infectious Disease"/>
            <person name="Wu L."/>
            <person name="Ma J."/>
        </authorList>
    </citation>
    <scope>NUCLEOTIDE SEQUENCE [LARGE SCALE GENOMIC DNA]</scope>
    <source>
        <strain evidence="10">JCM 14306</strain>
    </source>
</reference>
<dbReference type="SUPFAM" id="SSF88946">
    <property type="entry name" value="Sigma2 domain of RNA polymerase sigma factors"/>
    <property type="match status" value="1"/>
</dbReference>
<dbReference type="Pfam" id="PF04545">
    <property type="entry name" value="Sigma70_r4"/>
    <property type="match status" value="1"/>
</dbReference>